<feature type="region of interest" description="Disordered" evidence="1">
    <location>
        <begin position="20"/>
        <end position="117"/>
    </location>
</feature>
<dbReference type="Proteomes" id="UP000515158">
    <property type="component" value="Unplaced"/>
</dbReference>
<keyword evidence="2" id="KW-1185">Reference proteome</keyword>
<evidence type="ECO:0000313" key="2">
    <source>
        <dbReference type="Proteomes" id="UP000515158"/>
    </source>
</evidence>
<dbReference type="KEGG" id="tpal:117651955"/>
<dbReference type="GeneID" id="117651955"/>
<feature type="compositionally biased region" description="Basic and acidic residues" evidence="1">
    <location>
        <begin position="29"/>
        <end position="67"/>
    </location>
</feature>
<feature type="compositionally biased region" description="Pro residues" evidence="1">
    <location>
        <begin position="71"/>
        <end position="87"/>
    </location>
</feature>
<dbReference type="InParanoid" id="A0A6P9A3K3"/>
<dbReference type="RefSeq" id="XP_034252473.1">
    <property type="nucleotide sequence ID" value="XM_034396582.1"/>
</dbReference>
<protein>
    <submittedName>
        <fullName evidence="3">Copper resistance protein B-like</fullName>
    </submittedName>
</protein>
<sequence>MPASLSDYYSIRYLKAADMTPGMANSDASEDHGMEHGMDHAMDHGMDHGLEHAMDHGVEHGLGDEHGSTPMAPPLGPSPPQAHPLPPIHLKEEPPMDQGSAAGNPGNAVNPPPVHLE</sequence>
<evidence type="ECO:0000313" key="3">
    <source>
        <dbReference type="RefSeq" id="XP_034252473.1"/>
    </source>
</evidence>
<reference evidence="3" key="1">
    <citation type="submission" date="2025-08" db="UniProtKB">
        <authorList>
            <consortium name="RefSeq"/>
        </authorList>
    </citation>
    <scope>IDENTIFICATION</scope>
    <source>
        <tissue evidence="3">Total insect</tissue>
    </source>
</reference>
<proteinExistence type="predicted"/>
<dbReference type="OrthoDB" id="442947at2759"/>
<evidence type="ECO:0000256" key="1">
    <source>
        <dbReference type="SAM" id="MobiDB-lite"/>
    </source>
</evidence>
<dbReference type="AlphaFoldDB" id="A0A6P9A3K3"/>
<organism evidence="3">
    <name type="scientific">Thrips palmi</name>
    <name type="common">Melon thrips</name>
    <dbReference type="NCBI Taxonomy" id="161013"/>
    <lineage>
        <taxon>Eukaryota</taxon>
        <taxon>Metazoa</taxon>
        <taxon>Ecdysozoa</taxon>
        <taxon>Arthropoda</taxon>
        <taxon>Hexapoda</taxon>
        <taxon>Insecta</taxon>
        <taxon>Pterygota</taxon>
        <taxon>Neoptera</taxon>
        <taxon>Paraneoptera</taxon>
        <taxon>Thysanoptera</taxon>
        <taxon>Terebrantia</taxon>
        <taxon>Thripoidea</taxon>
        <taxon>Thripidae</taxon>
        <taxon>Thrips</taxon>
    </lineage>
</organism>
<gene>
    <name evidence="3" type="primary">LOC117651955</name>
</gene>
<name>A0A6P9A3K3_THRPL</name>
<accession>A0A6P9A3K3</accession>